<dbReference type="InterPro" id="IPR017746">
    <property type="entry name" value="Cellulose_synthase_operon_BcsQ"/>
</dbReference>
<gene>
    <name evidence="1" type="ORF">LDJ79_03445</name>
</gene>
<proteinExistence type="predicted"/>
<name>A0ABS7YHJ8_9VIBR</name>
<sequence>MPLIVVYSPKGGVGKTTLSASLCYSFSSIGTRTLAVDLDPQNALKLHFGVPVSDDRGLCEQLLVNEDWNRNIINRDDNIYVLPFGRDSKCSSELLTQYYPRYFEQLEKLLNQTDLLIVVDLATANENLIKYLLPLIDIVLIPLLSDTASLALLPRVEQLISDISDLKSSIVTKVILNKMDFKSKVCVDVENFAKEHLNEHLIGNVHKDYSIIEANAYQKSVFELHPSSMAAYDINSITNELIRVLKDSGHYGFINEVFDR</sequence>
<organism evidence="1 2">
    <name type="scientific">Vibrio tritonius</name>
    <dbReference type="NCBI Taxonomy" id="1435069"/>
    <lineage>
        <taxon>Bacteria</taxon>
        <taxon>Pseudomonadati</taxon>
        <taxon>Pseudomonadota</taxon>
        <taxon>Gammaproteobacteria</taxon>
        <taxon>Vibrionales</taxon>
        <taxon>Vibrionaceae</taxon>
        <taxon>Vibrio</taxon>
    </lineage>
</organism>
<dbReference type="InterPro" id="IPR027417">
    <property type="entry name" value="P-loop_NTPase"/>
</dbReference>
<protein>
    <submittedName>
        <fullName evidence="1">AAA family ATPase</fullName>
    </submittedName>
</protein>
<dbReference type="RefSeq" id="WP_225249613.1">
    <property type="nucleotide sequence ID" value="NZ_JAIWIU010000016.1"/>
</dbReference>
<keyword evidence="2" id="KW-1185">Reference proteome</keyword>
<dbReference type="Proteomes" id="UP001199044">
    <property type="component" value="Unassembled WGS sequence"/>
</dbReference>
<evidence type="ECO:0000313" key="2">
    <source>
        <dbReference type="Proteomes" id="UP001199044"/>
    </source>
</evidence>
<dbReference type="EMBL" id="JAIWIU010000016">
    <property type="protein sequence ID" value="MCA2015150.1"/>
    <property type="molecule type" value="Genomic_DNA"/>
</dbReference>
<dbReference type="InterPro" id="IPR050678">
    <property type="entry name" value="DNA_Partitioning_ATPase"/>
</dbReference>
<dbReference type="Pfam" id="PF06564">
    <property type="entry name" value="CBP_BcsQ"/>
    <property type="match status" value="1"/>
</dbReference>
<dbReference type="CDD" id="cd02042">
    <property type="entry name" value="ParAB_family"/>
    <property type="match status" value="1"/>
</dbReference>
<dbReference type="SUPFAM" id="SSF52540">
    <property type="entry name" value="P-loop containing nucleoside triphosphate hydrolases"/>
    <property type="match status" value="1"/>
</dbReference>
<dbReference type="PANTHER" id="PTHR13696:SF99">
    <property type="entry name" value="COBYRINIC ACID AC-DIAMIDE SYNTHASE"/>
    <property type="match status" value="1"/>
</dbReference>
<dbReference type="PANTHER" id="PTHR13696">
    <property type="entry name" value="P-LOOP CONTAINING NUCLEOSIDE TRIPHOSPHATE HYDROLASE"/>
    <property type="match status" value="1"/>
</dbReference>
<reference evidence="2" key="1">
    <citation type="submission" date="2023-07" db="EMBL/GenBank/DDBJ databases">
        <title>Molecular identification of indigenous halophilic bacteria isolated from red sea cost, biodegradation of synthetic dyes and assessment of degraded metabolite toxicity.</title>
        <authorList>
            <person name="Chaieb K."/>
            <person name="Altayb H.N."/>
        </authorList>
    </citation>
    <scope>NUCLEOTIDE SEQUENCE [LARGE SCALE GENOMIC DNA]</scope>
    <source>
        <strain evidence="2">K20</strain>
    </source>
</reference>
<evidence type="ECO:0000313" key="1">
    <source>
        <dbReference type="EMBL" id="MCA2015150.1"/>
    </source>
</evidence>
<accession>A0ABS7YHJ8</accession>
<dbReference type="Gene3D" id="3.40.50.300">
    <property type="entry name" value="P-loop containing nucleotide triphosphate hydrolases"/>
    <property type="match status" value="1"/>
</dbReference>
<comment type="caution">
    <text evidence="1">The sequence shown here is derived from an EMBL/GenBank/DDBJ whole genome shotgun (WGS) entry which is preliminary data.</text>
</comment>